<name>A0ABS8I254_9NOSO</name>
<dbReference type="RefSeq" id="WP_229482693.1">
    <property type="nucleotide sequence ID" value="NZ_JAIVFQ010000002.1"/>
</dbReference>
<dbReference type="EMBL" id="JAIVFQ010000002">
    <property type="protein sequence ID" value="MCC5598026.1"/>
    <property type="molecule type" value="Genomic_DNA"/>
</dbReference>
<protein>
    <submittedName>
        <fullName evidence="1">Uncharacterized protein</fullName>
    </submittedName>
</protein>
<dbReference type="Proteomes" id="UP001199525">
    <property type="component" value="Unassembled WGS sequence"/>
</dbReference>
<gene>
    <name evidence="1" type="ORF">LC586_01905</name>
</gene>
<evidence type="ECO:0000313" key="2">
    <source>
        <dbReference type="Proteomes" id="UP001199525"/>
    </source>
</evidence>
<comment type="caution">
    <text evidence="1">The sequence shown here is derived from an EMBL/GenBank/DDBJ whole genome shotgun (WGS) entry which is preliminary data.</text>
</comment>
<evidence type="ECO:0000313" key="1">
    <source>
        <dbReference type="EMBL" id="MCC5598026.1"/>
    </source>
</evidence>
<sequence length="127" mass="14664">MKVNEWINQKFRKSIIIRLTPSVEHGGRIRVQHKRCLTAKLCPQICGRGLNVSYICIHYDIDIAIALKLVWKHNWLIRKTSAIHNWAKPKLIVPIVKQGNCYVCKCNRFYSDNIGRCHDTATIPQAA</sequence>
<accession>A0ABS8I254</accession>
<organism evidence="1 2">
    <name type="scientific">Nostoc favosum CHAB5714</name>
    <dbReference type="NCBI Taxonomy" id="2780399"/>
    <lineage>
        <taxon>Bacteria</taxon>
        <taxon>Bacillati</taxon>
        <taxon>Cyanobacteriota</taxon>
        <taxon>Cyanophyceae</taxon>
        <taxon>Nostocales</taxon>
        <taxon>Nostocaceae</taxon>
        <taxon>Nostoc</taxon>
        <taxon>Nostoc favosum</taxon>
    </lineage>
</organism>
<reference evidence="1 2" key="1">
    <citation type="journal article" date="2021" name="Microorganisms">
        <title>Genome Evolution of Filamentous Cyanobacterium Nostoc Species: From Facultative Symbiosis to Free Living.</title>
        <authorList>
            <person name="Huo D."/>
            <person name="Li H."/>
            <person name="Cai F."/>
            <person name="Guo X."/>
            <person name="Qiao Z."/>
            <person name="Wang W."/>
            <person name="Yu G."/>
            <person name="Li R."/>
        </authorList>
    </citation>
    <scope>NUCLEOTIDE SEQUENCE [LARGE SCALE GENOMIC DNA]</scope>
    <source>
        <strain evidence="1 2">CHAB 5714</strain>
    </source>
</reference>
<keyword evidence="2" id="KW-1185">Reference proteome</keyword>
<proteinExistence type="predicted"/>